<keyword evidence="2" id="KW-1185">Reference proteome</keyword>
<dbReference type="Proteomes" id="UP001283361">
    <property type="component" value="Unassembled WGS sequence"/>
</dbReference>
<accession>A0AAE1E7I5</accession>
<sequence length="125" mass="13864">MAFNTLIVSSQLLSLRKVSQELKASVGLSNRLVPCIPPTDSRYRLQGENENMTSLKELHARDDKWSSPQILTILSFNTVLRSDGGGGGGGGQHENNRVLSVESQDCHCDKNREFIQAPSRVQKIR</sequence>
<gene>
    <name evidence="1" type="ORF">RRG08_060460</name>
</gene>
<organism evidence="1 2">
    <name type="scientific">Elysia crispata</name>
    <name type="common">lettuce slug</name>
    <dbReference type="NCBI Taxonomy" id="231223"/>
    <lineage>
        <taxon>Eukaryota</taxon>
        <taxon>Metazoa</taxon>
        <taxon>Spiralia</taxon>
        <taxon>Lophotrochozoa</taxon>
        <taxon>Mollusca</taxon>
        <taxon>Gastropoda</taxon>
        <taxon>Heterobranchia</taxon>
        <taxon>Euthyneura</taxon>
        <taxon>Panpulmonata</taxon>
        <taxon>Sacoglossa</taxon>
        <taxon>Placobranchoidea</taxon>
        <taxon>Plakobranchidae</taxon>
        <taxon>Elysia</taxon>
    </lineage>
</organism>
<protein>
    <submittedName>
        <fullName evidence="1">Uncharacterized protein</fullName>
    </submittedName>
</protein>
<comment type="caution">
    <text evidence="1">The sequence shown here is derived from an EMBL/GenBank/DDBJ whole genome shotgun (WGS) entry which is preliminary data.</text>
</comment>
<dbReference type="EMBL" id="JAWDGP010000802">
    <property type="protein sequence ID" value="KAK3797116.1"/>
    <property type="molecule type" value="Genomic_DNA"/>
</dbReference>
<evidence type="ECO:0000313" key="2">
    <source>
        <dbReference type="Proteomes" id="UP001283361"/>
    </source>
</evidence>
<reference evidence="1" key="1">
    <citation type="journal article" date="2023" name="G3 (Bethesda)">
        <title>A reference genome for the long-term kleptoplast-retaining sea slug Elysia crispata morphotype clarki.</title>
        <authorList>
            <person name="Eastman K.E."/>
            <person name="Pendleton A.L."/>
            <person name="Shaikh M.A."/>
            <person name="Suttiyut T."/>
            <person name="Ogas R."/>
            <person name="Tomko P."/>
            <person name="Gavelis G."/>
            <person name="Widhalm J.R."/>
            <person name="Wisecaver J.H."/>
        </authorList>
    </citation>
    <scope>NUCLEOTIDE SEQUENCE</scope>
    <source>
        <strain evidence="1">ECLA1</strain>
    </source>
</reference>
<name>A0AAE1E7I5_9GAST</name>
<dbReference type="AlphaFoldDB" id="A0AAE1E7I5"/>
<evidence type="ECO:0000313" key="1">
    <source>
        <dbReference type="EMBL" id="KAK3797116.1"/>
    </source>
</evidence>
<proteinExistence type="predicted"/>